<dbReference type="PANTHER" id="PTHR44688">
    <property type="entry name" value="DNA-BINDING TRANSCRIPTIONAL ACTIVATOR DEVR_DOSR"/>
    <property type="match status" value="1"/>
</dbReference>
<dbReference type="RefSeq" id="WP_229156603.1">
    <property type="nucleotide sequence ID" value="NZ_JAJEWP010000001.1"/>
</dbReference>
<dbReference type="InterPro" id="IPR036388">
    <property type="entry name" value="WH-like_DNA-bd_sf"/>
</dbReference>
<organism evidence="6 7">
    <name type="scientific">Fluctibacter halophilus</name>
    <dbReference type="NCBI Taxonomy" id="226011"/>
    <lineage>
        <taxon>Bacteria</taxon>
        <taxon>Pseudomonadati</taxon>
        <taxon>Pseudomonadota</taxon>
        <taxon>Gammaproteobacteria</taxon>
        <taxon>Alteromonadales</taxon>
        <taxon>Alteromonadaceae</taxon>
        <taxon>Fluctibacter</taxon>
    </lineage>
</organism>
<dbReference type="Pfam" id="PF00196">
    <property type="entry name" value="GerE"/>
    <property type="match status" value="1"/>
</dbReference>
<dbReference type="PRINTS" id="PR00038">
    <property type="entry name" value="HTHLUXR"/>
</dbReference>
<evidence type="ECO:0000259" key="5">
    <source>
        <dbReference type="PROSITE" id="PS50043"/>
    </source>
</evidence>
<dbReference type="EMBL" id="JAJEWP010000001">
    <property type="protein sequence ID" value="MCC2614679.1"/>
    <property type="molecule type" value="Genomic_DNA"/>
</dbReference>
<gene>
    <name evidence="6" type="ORF">LJ739_00305</name>
</gene>
<dbReference type="InterPro" id="IPR016032">
    <property type="entry name" value="Sig_transdc_resp-reg_C-effctor"/>
</dbReference>
<name>A0ABS8G4U5_9ALTE</name>
<dbReference type="SUPFAM" id="SSF46894">
    <property type="entry name" value="C-terminal effector domain of the bipartite response regulators"/>
    <property type="match status" value="1"/>
</dbReference>
<comment type="caution">
    <text evidence="6">The sequence shown here is derived from an EMBL/GenBank/DDBJ whole genome shotgun (WGS) entry which is preliminary data.</text>
</comment>
<protein>
    <submittedName>
        <fullName evidence="6">LuxR C-terminal-related transcriptional regulator</fullName>
    </submittedName>
</protein>
<keyword evidence="3" id="KW-0804">Transcription</keyword>
<feature type="domain" description="HTH luxR-type" evidence="5">
    <location>
        <begin position="76"/>
        <end position="141"/>
    </location>
</feature>
<evidence type="ECO:0000256" key="4">
    <source>
        <dbReference type="SAM" id="Phobius"/>
    </source>
</evidence>
<keyword evidence="4" id="KW-0472">Membrane</keyword>
<keyword evidence="7" id="KW-1185">Reference proteome</keyword>
<dbReference type="Proteomes" id="UP001520878">
    <property type="component" value="Unassembled WGS sequence"/>
</dbReference>
<evidence type="ECO:0000313" key="7">
    <source>
        <dbReference type="Proteomes" id="UP001520878"/>
    </source>
</evidence>
<proteinExistence type="predicted"/>
<keyword evidence="1" id="KW-0805">Transcription regulation</keyword>
<evidence type="ECO:0000256" key="3">
    <source>
        <dbReference type="ARBA" id="ARBA00023163"/>
    </source>
</evidence>
<evidence type="ECO:0000256" key="2">
    <source>
        <dbReference type="ARBA" id="ARBA00023125"/>
    </source>
</evidence>
<dbReference type="Gene3D" id="1.10.10.10">
    <property type="entry name" value="Winged helix-like DNA-binding domain superfamily/Winged helix DNA-binding domain"/>
    <property type="match status" value="1"/>
</dbReference>
<sequence length="143" mass="16184">MPSPTEPTLSPVPRSQITLILRYGLALSLALLLVLAIELSWWHRAMATPDYLWLMGVGGLIAGVYAGWQWRKQRVATPQLPALTHRERQLLEDLSQGLTNQQLADKHCISVNTVKSHLKTLYKKLSVGKRHEAVAVWQRHNHP</sequence>
<evidence type="ECO:0000256" key="1">
    <source>
        <dbReference type="ARBA" id="ARBA00023015"/>
    </source>
</evidence>
<dbReference type="PANTHER" id="PTHR44688:SF16">
    <property type="entry name" value="DNA-BINDING TRANSCRIPTIONAL ACTIVATOR DEVR_DOSR"/>
    <property type="match status" value="1"/>
</dbReference>
<keyword evidence="4" id="KW-0812">Transmembrane</keyword>
<dbReference type="PROSITE" id="PS50043">
    <property type="entry name" value="HTH_LUXR_2"/>
    <property type="match status" value="1"/>
</dbReference>
<feature type="transmembrane region" description="Helical" evidence="4">
    <location>
        <begin position="20"/>
        <end position="39"/>
    </location>
</feature>
<keyword evidence="2" id="KW-0238">DNA-binding</keyword>
<keyword evidence="4" id="KW-1133">Transmembrane helix</keyword>
<dbReference type="InterPro" id="IPR000792">
    <property type="entry name" value="Tscrpt_reg_LuxR_C"/>
</dbReference>
<dbReference type="CDD" id="cd06170">
    <property type="entry name" value="LuxR_C_like"/>
    <property type="match status" value="1"/>
</dbReference>
<dbReference type="SMART" id="SM00421">
    <property type="entry name" value="HTH_LUXR"/>
    <property type="match status" value="1"/>
</dbReference>
<evidence type="ECO:0000313" key="6">
    <source>
        <dbReference type="EMBL" id="MCC2614679.1"/>
    </source>
</evidence>
<accession>A0ABS8G4U5</accession>
<reference evidence="6 7" key="1">
    <citation type="submission" date="2021-10" db="EMBL/GenBank/DDBJ databases">
        <title>Draft genome of Aestuariibacter halophilus JC2043.</title>
        <authorList>
            <person name="Emsley S.A."/>
            <person name="Pfannmuller K.M."/>
            <person name="Ushijima B."/>
            <person name="Saw J.H."/>
            <person name="Videau P."/>
        </authorList>
    </citation>
    <scope>NUCLEOTIDE SEQUENCE [LARGE SCALE GENOMIC DNA]</scope>
    <source>
        <strain evidence="6 7">JC2043</strain>
    </source>
</reference>
<feature type="transmembrane region" description="Helical" evidence="4">
    <location>
        <begin position="51"/>
        <end position="70"/>
    </location>
</feature>